<dbReference type="OrthoDB" id="7387101at2"/>
<evidence type="ECO:0000313" key="5">
    <source>
        <dbReference type="Proteomes" id="UP000298213"/>
    </source>
</evidence>
<feature type="domain" description="eCIS core" evidence="3">
    <location>
        <begin position="191"/>
        <end position="267"/>
    </location>
</feature>
<keyword evidence="2" id="KW-1133">Transmembrane helix</keyword>
<accession>A0A4Y8ZLP4</accession>
<dbReference type="RefSeq" id="WP_135089515.1">
    <property type="nucleotide sequence ID" value="NZ_SPDV01000045.1"/>
</dbReference>
<evidence type="ECO:0000313" key="4">
    <source>
        <dbReference type="EMBL" id="TFI56933.1"/>
    </source>
</evidence>
<evidence type="ECO:0000259" key="3">
    <source>
        <dbReference type="Pfam" id="PF13699"/>
    </source>
</evidence>
<dbReference type="Pfam" id="PF13699">
    <property type="entry name" value="eCIS_core"/>
    <property type="match status" value="1"/>
</dbReference>
<dbReference type="InterPro" id="IPR025295">
    <property type="entry name" value="eCIS_core_dom"/>
</dbReference>
<keyword evidence="5" id="KW-1185">Reference proteome</keyword>
<feature type="region of interest" description="Disordered" evidence="1">
    <location>
        <begin position="110"/>
        <end position="176"/>
    </location>
</feature>
<protein>
    <submittedName>
        <fullName evidence="4">DUF4157 domain-containing protein</fullName>
    </submittedName>
</protein>
<evidence type="ECO:0000256" key="1">
    <source>
        <dbReference type="SAM" id="MobiDB-lite"/>
    </source>
</evidence>
<proteinExistence type="predicted"/>
<name>A0A4Y8ZLP4_9SPHN</name>
<feature type="transmembrane region" description="Helical" evidence="2">
    <location>
        <begin position="294"/>
        <end position="313"/>
    </location>
</feature>
<organism evidence="4 5">
    <name type="scientific">Sphingomonas parva</name>
    <dbReference type="NCBI Taxonomy" id="2555898"/>
    <lineage>
        <taxon>Bacteria</taxon>
        <taxon>Pseudomonadati</taxon>
        <taxon>Pseudomonadota</taxon>
        <taxon>Alphaproteobacteria</taxon>
        <taxon>Sphingomonadales</taxon>
        <taxon>Sphingomonadaceae</taxon>
        <taxon>Sphingomonas</taxon>
    </lineage>
</organism>
<keyword evidence="2" id="KW-0472">Membrane</keyword>
<gene>
    <name evidence="4" type="ORF">E2493_17560</name>
</gene>
<reference evidence="4 5" key="1">
    <citation type="submission" date="2019-03" db="EMBL/GenBank/DDBJ databases">
        <title>Genome sequence of Sphingomonas sp. 17J27-24.</title>
        <authorList>
            <person name="Kim M."/>
            <person name="Maeng S."/>
            <person name="Sathiyaraj S."/>
        </authorList>
    </citation>
    <scope>NUCLEOTIDE SEQUENCE [LARGE SCALE GENOMIC DNA]</scope>
    <source>
        <strain evidence="4 5">17J27-24</strain>
    </source>
</reference>
<dbReference type="Proteomes" id="UP000298213">
    <property type="component" value="Unassembled WGS sequence"/>
</dbReference>
<dbReference type="AlphaFoldDB" id="A0A4Y8ZLP4"/>
<dbReference type="EMBL" id="SPDV01000045">
    <property type="protein sequence ID" value="TFI56933.1"/>
    <property type="molecule type" value="Genomic_DNA"/>
</dbReference>
<sequence>MKHHAPRMAGRPMAALSGEKKKKGCGCGTCPACAAAKAAEAQGMEELGHAETHGGAGVADLAGVPVHGGGAVGGAFALGMGAGREARSGEAPGGNVARDLARILGRAKDAGGEAEGRAPGTLPLHPPSRGPLDVSHPADAAEQEAERIVEALYPHGGSSGTRERSPEPKARSAGATYRRGVFGGLAEGGMALPEEIRSEMEGALGADLSGVRVHTDANAAALSESLGATAFTYGSDIFFDSGQFAPGTHEGDRLLAHELSHAIQQQNSGPTIAREGEQKTTLQCVNENLSSAGVAAWVLAIVGTTCGLIGAIAGSPTGPGAAGTAALAAATCIAGVVGFSVGFVLGIITGCAQDPNFRSAGANPR</sequence>
<keyword evidence="2" id="KW-0812">Transmembrane</keyword>
<comment type="caution">
    <text evidence="4">The sequence shown here is derived from an EMBL/GenBank/DDBJ whole genome shotgun (WGS) entry which is preliminary data.</text>
</comment>
<evidence type="ECO:0000256" key="2">
    <source>
        <dbReference type="SAM" id="Phobius"/>
    </source>
</evidence>
<feature type="transmembrane region" description="Helical" evidence="2">
    <location>
        <begin position="325"/>
        <end position="348"/>
    </location>
</feature>
<feature type="compositionally biased region" description="Basic and acidic residues" evidence="1">
    <location>
        <begin position="161"/>
        <end position="170"/>
    </location>
</feature>